<evidence type="ECO:0000313" key="11">
    <source>
        <dbReference type="Ensembl" id="ENSPSMP00000004074.1"/>
    </source>
</evidence>
<evidence type="ECO:0000313" key="12">
    <source>
        <dbReference type="Proteomes" id="UP000694414"/>
    </source>
</evidence>
<comment type="function">
    <text evidence="9">Has antibacterial activity.</text>
</comment>
<reference evidence="11" key="2">
    <citation type="submission" date="2025-09" db="UniProtKB">
        <authorList>
            <consortium name="Ensembl"/>
        </authorList>
    </citation>
    <scope>IDENTIFICATION</scope>
</reference>
<dbReference type="PANTHER" id="PTHR15001">
    <property type="entry name" value="BETA-DEFENSIN 123-RELATED"/>
    <property type="match status" value="1"/>
</dbReference>
<keyword evidence="12" id="KW-1185">Reference proteome</keyword>
<dbReference type="InterPro" id="IPR050544">
    <property type="entry name" value="Beta-defensin"/>
</dbReference>
<dbReference type="GO" id="GO:0042742">
    <property type="term" value="P:defense response to bacterium"/>
    <property type="evidence" value="ECO:0007669"/>
    <property type="project" value="UniProtKB-UniRule"/>
</dbReference>
<dbReference type="GO" id="GO:0005576">
    <property type="term" value="C:extracellular region"/>
    <property type="evidence" value="ECO:0007669"/>
    <property type="project" value="UniProtKB-SubCell"/>
</dbReference>
<keyword evidence="3 9" id="KW-0964">Secreted</keyword>
<evidence type="ECO:0000256" key="7">
    <source>
        <dbReference type="ARBA" id="ARBA00023022"/>
    </source>
</evidence>
<evidence type="ECO:0000259" key="10">
    <source>
        <dbReference type="Pfam" id="PF13841"/>
    </source>
</evidence>
<evidence type="ECO:0000256" key="5">
    <source>
        <dbReference type="ARBA" id="ARBA00022729"/>
    </source>
</evidence>
<comment type="similarity">
    <text evidence="2 9">Belongs to the beta-defensin family.</text>
</comment>
<evidence type="ECO:0000256" key="6">
    <source>
        <dbReference type="ARBA" id="ARBA00022940"/>
    </source>
</evidence>
<keyword evidence="5" id="KW-0732">Signal</keyword>
<keyword evidence="4 9" id="KW-0929">Antimicrobial</keyword>
<accession>A0A8C9DEP0</accession>
<reference evidence="11" key="1">
    <citation type="submission" date="2025-08" db="UniProtKB">
        <authorList>
            <consortium name="Ensembl"/>
        </authorList>
    </citation>
    <scope>IDENTIFICATION</scope>
</reference>
<feature type="domain" description="Beta-defensin" evidence="10">
    <location>
        <begin position="25"/>
        <end position="53"/>
    </location>
</feature>
<evidence type="ECO:0000256" key="3">
    <source>
        <dbReference type="ARBA" id="ARBA00022525"/>
    </source>
</evidence>
<organism evidence="11 12">
    <name type="scientific">Prolemur simus</name>
    <name type="common">Greater bamboo lemur</name>
    <name type="synonym">Hapalemur simus</name>
    <dbReference type="NCBI Taxonomy" id="1328070"/>
    <lineage>
        <taxon>Eukaryota</taxon>
        <taxon>Metazoa</taxon>
        <taxon>Chordata</taxon>
        <taxon>Craniata</taxon>
        <taxon>Vertebrata</taxon>
        <taxon>Euteleostomi</taxon>
        <taxon>Mammalia</taxon>
        <taxon>Eutheria</taxon>
        <taxon>Euarchontoglires</taxon>
        <taxon>Primates</taxon>
        <taxon>Strepsirrhini</taxon>
        <taxon>Lemuriformes</taxon>
        <taxon>Lemuridae</taxon>
        <taxon>Prolemur</taxon>
    </lineage>
</organism>
<dbReference type="GeneTree" id="ENSGT00940000166879"/>
<dbReference type="Pfam" id="PF13841">
    <property type="entry name" value="Defensin_beta_2"/>
    <property type="match status" value="1"/>
</dbReference>
<evidence type="ECO:0000256" key="4">
    <source>
        <dbReference type="ARBA" id="ARBA00022529"/>
    </source>
</evidence>
<keyword evidence="8" id="KW-1015">Disulfide bond</keyword>
<dbReference type="AlphaFoldDB" id="A0A8C9DEP0"/>
<protein>
    <recommendedName>
        <fullName evidence="9">Beta-defensin</fullName>
    </recommendedName>
</protein>
<keyword evidence="7 9" id="KW-0044">Antibiotic</keyword>
<dbReference type="InterPro" id="IPR025933">
    <property type="entry name" value="Beta_defensin_dom"/>
</dbReference>
<dbReference type="Proteomes" id="UP000694414">
    <property type="component" value="Unplaced"/>
</dbReference>
<dbReference type="PANTHER" id="PTHR15001:SF11">
    <property type="entry name" value="BETA-DEFENSIN"/>
    <property type="match status" value="1"/>
</dbReference>
<evidence type="ECO:0000256" key="8">
    <source>
        <dbReference type="ARBA" id="ARBA00023157"/>
    </source>
</evidence>
<evidence type="ECO:0000256" key="2">
    <source>
        <dbReference type="ARBA" id="ARBA00007371"/>
    </source>
</evidence>
<proteinExistence type="inferred from homology"/>
<comment type="subcellular location">
    <subcellularLocation>
        <location evidence="1 9">Secreted</location>
    </subcellularLocation>
</comment>
<evidence type="ECO:0000256" key="1">
    <source>
        <dbReference type="ARBA" id="ARBA00004613"/>
    </source>
</evidence>
<evidence type="ECO:0000256" key="9">
    <source>
        <dbReference type="RuleBase" id="RU231113"/>
    </source>
</evidence>
<dbReference type="Ensembl" id="ENSPSMT00000004935.1">
    <property type="protein sequence ID" value="ENSPSMP00000004074.1"/>
    <property type="gene ID" value="ENSPSMG00000003270.1"/>
</dbReference>
<dbReference type="GO" id="GO:0045087">
    <property type="term" value="P:innate immune response"/>
    <property type="evidence" value="ECO:0007669"/>
    <property type="project" value="InterPro"/>
</dbReference>
<name>A0A8C9DEP0_PROSS</name>
<sequence length="94" mass="11210">MKFLYLWYINYLSLLFSVYRGRQFCWIMKGHCRQNCKPGEQVKKSCKNGDYCCIPSKTYSQPYRPSQGPSKKDETFNNDLRELEGNLENFQCFP</sequence>
<keyword evidence="6 9" id="KW-0211">Defensin</keyword>